<evidence type="ECO:0000259" key="8">
    <source>
        <dbReference type="PROSITE" id="PS50214"/>
    </source>
</evidence>
<evidence type="ECO:0000256" key="1">
    <source>
        <dbReference type="ARBA" id="ARBA00023157"/>
    </source>
</evidence>
<comment type="function">
    <text evidence="2">Probable zinc protease.</text>
</comment>
<keyword evidence="6" id="KW-0472">Membrane</keyword>
<dbReference type="Proteomes" id="UP000286045">
    <property type="component" value="Unassembled WGS sequence"/>
</dbReference>
<dbReference type="InterPro" id="IPR036436">
    <property type="entry name" value="Disintegrin_dom_sf"/>
</dbReference>
<dbReference type="STRING" id="363999.A0A439CV93"/>
<dbReference type="GO" id="GO:0006508">
    <property type="term" value="P:proteolysis"/>
    <property type="evidence" value="ECO:0007669"/>
    <property type="project" value="InterPro"/>
</dbReference>
<keyword evidence="6" id="KW-0812">Transmembrane</keyword>
<gene>
    <name evidence="10" type="ORF">EKO27_g9054</name>
</gene>
<dbReference type="GO" id="GO:0004222">
    <property type="term" value="F:metalloendopeptidase activity"/>
    <property type="evidence" value="ECO:0007669"/>
    <property type="project" value="InterPro"/>
</dbReference>
<keyword evidence="6" id="KW-1133">Transmembrane helix</keyword>
<evidence type="ECO:0000256" key="3">
    <source>
        <dbReference type="ARBA" id="ARBA00074021"/>
    </source>
</evidence>
<dbReference type="AlphaFoldDB" id="A0A439CV93"/>
<accession>A0A439CV93</accession>
<dbReference type="SUPFAM" id="SSF57552">
    <property type="entry name" value="Blood coagulation inhibitor (disintegrin)"/>
    <property type="match status" value="1"/>
</dbReference>
<organism evidence="10 11">
    <name type="scientific">Xylaria grammica</name>
    <dbReference type="NCBI Taxonomy" id="363999"/>
    <lineage>
        <taxon>Eukaryota</taxon>
        <taxon>Fungi</taxon>
        <taxon>Dikarya</taxon>
        <taxon>Ascomycota</taxon>
        <taxon>Pezizomycotina</taxon>
        <taxon>Sordariomycetes</taxon>
        <taxon>Xylariomycetidae</taxon>
        <taxon>Xylariales</taxon>
        <taxon>Xylariaceae</taxon>
        <taxon>Xylaria</taxon>
    </lineage>
</organism>
<dbReference type="Gene3D" id="3.40.390.10">
    <property type="entry name" value="Collagenase (Catalytic Domain)"/>
    <property type="match status" value="1"/>
</dbReference>
<evidence type="ECO:0000313" key="10">
    <source>
        <dbReference type="EMBL" id="RWA06055.1"/>
    </source>
</evidence>
<proteinExistence type="predicted"/>
<keyword evidence="11" id="KW-1185">Reference proteome</keyword>
<evidence type="ECO:0000256" key="5">
    <source>
        <dbReference type="SAM" id="MobiDB-lite"/>
    </source>
</evidence>
<evidence type="ECO:0000256" key="2">
    <source>
        <dbReference type="ARBA" id="ARBA00056552"/>
    </source>
</evidence>
<comment type="caution">
    <text evidence="4">Lacks conserved residue(s) required for the propagation of feature annotation.</text>
</comment>
<sequence length="798" mass="85671">MRFSFTTIVALLCTFAHDSESHSVKRNPLNYITRVDRPTLHTPSNRIHAHSSFAISFLLHNEQDKVRIELEPNHDVLSDEATIHYLGPDGTITHEEKIDRKEHRIYKGHAFVQHPRHSEWLNAGWARIAVLRDGRNPLFEGTFRVNGNYHHIQRASTYRQTRLAEDPEAHDADDDYMIVWRDTDIANDPYGSGNELKRGLDETAAVCSSDLLDFNSQLNHPVNMGLDLRDLASIDTNAILRRQGDQVGGNGAGADLASTVGSTQGCPTSRKVALIGIATDCTYTAQFDAKANVTQNVINMVNMASAVYESTFNVSLGIRNLTISDATCPGSPPEGSQWNQACSSDVNINDRLDLFSKWRGQFTDNNAYWTLLSTCATDSAVGLAWLGQLCAQGSSPNGNDTTAGANVVVRTNTEWQVFAHETGHTFGAYHDCTETTCVDGTRANNQCCPLSSSTCNAQGAYIMNPSTAATLTQFSPCSIGNICSAMSRNSVNSDCLSNNKNVVTITGSQCGNGIVEQGEDCDCGGDTGCQGNSCCDPQTCKFTANSVCDYANEDCCTNQCQFASNGTVCRASTGTCDLQETCSGTSAMCPTDAKAPDGQSCGNDGEGLKCASGQCTSRDLQCQTQLGSFTNSSDLTACDGNTCLVRCKSSNSALGSCEGIQSYFLDGTPCEGNGHCDNGTCKGASTWDKIMRFFRDNKDIIIPVASVVGGLILIAIAGCCCSCITRRSRRRALARKTQPNSSWVGGYGAGGPGNNGWAVPPPPPMARHVGGGGRGNQYSPLQQQGWGPAPRQNLPRYA</sequence>
<keyword evidence="4" id="KW-0862">Zinc</keyword>
<comment type="caution">
    <text evidence="10">The sequence shown here is derived from an EMBL/GenBank/DDBJ whole genome shotgun (WGS) entry which is preliminary data.</text>
</comment>
<dbReference type="PANTHER" id="PTHR11905:SF159">
    <property type="entry name" value="ADAM METALLOPROTEASE"/>
    <property type="match status" value="1"/>
</dbReference>
<feature type="domain" description="Disintegrin" evidence="8">
    <location>
        <begin position="507"/>
        <end position="597"/>
    </location>
</feature>
<dbReference type="PROSITE" id="PS50215">
    <property type="entry name" value="ADAM_MEPRO"/>
    <property type="match status" value="1"/>
</dbReference>
<dbReference type="Pfam" id="PF00200">
    <property type="entry name" value="Disintegrin"/>
    <property type="match status" value="1"/>
</dbReference>
<dbReference type="SUPFAM" id="SSF55486">
    <property type="entry name" value="Metalloproteases ('zincins'), catalytic domain"/>
    <property type="match status" value="1"/>
</dbReference>
<dbReference type="InterPro" id="IPR001762">
    <property type="entry name" value="Disintegrin_dom"/>
</dbReference>
<feature type="region of interest" description="Disordered" evidence="5">
    <location>
        <begin position="754"/>
        <end position="798"/>
    </location>
</feature>
<evidence type="ECO:0000256" key="6">
    <source>
        <dbReference type="SAM" id="Phobius"/>
    </source>
</evidence>
<feature type="binding site" evidence="4">
    <location>
        <position position="430"/>
    </location>
    <ligand>
        <name>Zn(2+)</name>
        <dbReference type="ChEBI" id="CHEBI:29105"/>
        <note>catalytic</note>
    </ligand>
</feature>
<evidence type="ECO:0000256" key="4">
    <source>
        <dbReference type="PROSITE-ProRule" id="PRU00276"/>
    </source>
</evidence>
<protein>
    <recommendedName>
        <fullName evidence="3">Disintegrin and metalloproteinase domain-containing protein B</fullName>
    </recommendedName>
</protein>
<feature type="signal peptide" evidence="7">
    <location>
        <begin position="1"/>
        <end position="21"/>
    </location>
</feature>
<keyword evidence="4" id="KW-0479">Metal-binding</keyword>
<dbReference type="PANTHER" id="PTHR11905">
    <property type="entry name" value="ADAM A DISINTEGRIN AND METALLOPROTEASE DOMAIN"/>
    <property type="match status" value="1"/>
</dbReference>
<dbReference type="SMART" id="SM00050">
    <property type="entry name" value="DISIN"/>
    <property type="match status" value="1"/>
</dbReference>
<keyword evidence="7" id="KW-0732">Signal</keyword>
<evidence type="ECO:0000259" key="9">
    <source>
        <dbReference type="PROSITE" id="PS50215"/>
    </source>
</evidence>
<dbReference type="Pfam" id="PF13688">
    <property type="entry name" value="Reprolysin_5"/>
    <property type="match status" value="1"/>
</dbReference>
<dbReference type="Gene3D" id="4.10.70.10">
    <property type="entry name" value="Disintegrin domain"/>
    <property type="match status" value="1"/>
</dbReference>
<evidence type="ECO:0000313" key="11">
    <source>
        <dbReference type="Proteomes" id="UP000286045"/>
    </source>
</evidence>
<keyword evidence="1" id="KW-1015">Disulfide bond</keyword>
<dbReference type="EMBL" id="RYZI01000372">
    <property type="protein sequence ID" value="RWA06055.1"/>
    <property type="molecule type" value="Genomic_DNA"/>
</dbReference>
<dbReference type="InterPro" id="IPR001590">
    <property type="entry name" value="Peptidase_M12B"/>
</dbReference>
<feature type="binding site" evidence="4">
    <location>
        <position position="424"/>
    </location>
    <ligand>
        <name>Zn(2+)</name>
        <dbReference type="ChEBI" id="CHEBI:29105"/>
        <note>catalytic</note>
    </ligand>
</feature>
<reference evidence="10 11" key="1">
    <citation type="submission" date="2018-12" db="EMBL/GenBank/DDBJ databases">
        <title>Draft genome sequence of Xylaria grammica IHI A82.</title>
        <authorList>
            <person name="Buettner E."/>
            <person name="Kellner H."/>
        </authorList>
    </citation>
    <scope>NUCLEOTIDE SEQUENCE [LARGE SCALE GENOMIC DNA]</scope>
    <source>
        <strain evidence="10 11">IHI A82</strain>
    </source>
</reference>
<dbReference type="CDD" id="cd04271">
    <property type="entry name" value="ZnMc_ADAM_fungal"/>
    <property type="match status" value="1"/>
</dbReference>
<dbReference type="InterPro" id="IPR034028">
    <property type="entry name" value="ZnMc_ADAM_fungal"/>
</dbReference>
<feature type="active site" evidence="4">
    <location>
        <position position="421"/>
    </location>
</feature>
<dbReference type="FunFam" id="4.10.70.10:FF:000003">
    <property type="entry name" value="Disintegrin and metalloproteinase domain-containing protein 17"/>
    <property type="match status" value="1"/>
</dbReference>
<evidence type="ECO:0000256" key="7">
    <source>
        <dbReference type="SAM" id="SignalP"/>
    </source>
</evidence>
<feature type="domain" description="Peptidase M12B" evidence="9">
    <location>
        <begin position="270"/>
        <end position="482"/>
    </location>
</feature>
<dbReference type="PROSITE" id="PS50214">
    <property type="entry name" value="DISINTEGRIN_2"/>
    <property type="match status" value="1"/>
</dbReference>
<dbReference type="InterPro" id="IPR024079">
    <property type="entry name" value="MetalloPept_cat_dom_sf"/>
</dbReference>
<name>A0A439CV93_9PEZI</name>
<dbReference type="GO" id="GO:0046872">
    <property type="term" value="F:metal ion binding"/>
    <property type="evidence" value="ECO:0007669"/>
    <property type="project" value="UniProtKB-KW"/>
</dbReference>
<feature type="binding site" evidence="4">
    <location>
        <position position="420"/>
    </location>
    <ligand>
        <name>Zn(2+)</name>
        <dbReference type="ChEBI" id="CHEBI:29105"/>
        <note>catalytic</note>
    </ligand>
</feature>
<feature type="compositionally biased region" description="Polar residues" evidence="5">
    <location>
        <begin position="776"/>
        <end position="785"/>
    </location>
</feature>
<feature type="chain" id="PRO_5019523966" description="Disintegrin and metalloproteinase domain-containing protein B" evidence="7">
    <location>
        <begin position="22"/>
        <end position="798"/>
    </location>
</feature>
<feature type="transmembrane region" description="Helical" evidence="6">
    <location>
        <begin position="700"/>
        <end position="725"/>
    </location>
</feature>